<dbReference type="Gene3D" id="2.60.120.920">
    <property type="match status" value="1"/>
</dbReference>
<protein>
    <recommendedName>
        <fullName evidence="4">B30.2/SPRY domain-containing protein</fullName>
    </recommendedName>
</protein>
<sequence>MSSEPAASSRENDMSGPTKMDREKSATAEGEASEDRRPAKRSKKDKRKAALTPAELETVAILPLPARKVAPPSLPAVVQVSQTERAPQIQLSDENLTLTFHKGYRMARATHGAYQGTWYFEVTMQHLGETGHCRLGWSAGQGELQAPVGYDAHSFAYRDLEGVKVHRALRQEYGKPFREGDVVGCFLHLPPGGRPLDKDVAEEVTWKGTLSLTDGGPQEPAKPLEGSAIAFTLNGVSQGIAFTDILEGTYFPAVSMYTMVRQTEGAKATFNFGPTFQFEPPQVDGYPAARPVSDLPVASSPQIEASAEKQSSPLAIKAEEAAEPDVKMEEAEAGADADRVAVSSEPDP</sequence>
<gene>
    <name evidence="5" type="ORF">WJX73_003518</name>
</gene>
<evidence type="ECO:0000256" key="3">
    <source>
        <dbReference type="SAM" id="MobiDB-lite"/>
    </source>
</evidence>
<evidence type="ECO:0000256" key="1">
    <source>
        <dbReference type="ARBA" id="ARBA00004123"/>
    </source>
</evidence>
<feature type="compositionally biased region" description="Basic and acidic residues" evidence="3">
    <location>
        <begin position="317"/>
        <end position="330"/>
    </location>
</feature>
<accession>A0AAW1P646</accession>
<dbReference type="FunFam" id="2.60.120.920:FF:000043">
    <property type="entry name" value="Protein TRAUCO"/>
    <property type="match status" value="1"/>
</dbReference>
<keyword evidence="6" id="KW-1185">Reference proteome</keyword>
<dbReference type="GO" id="GO:0000976">
    <property type="term" value="F:transcription cis-regulatory region binding"/>
    <property type="evidence" value="ECO:0007669"/>
    <property type="project" value="TreeGrafter"/>
</dbReference>
<evidence type="ECO:0000313" key="6">
    <source>
        <dbReference type="Proteomes" id="UP001465755"/>
    </source>
</evidence>
<dbReference type="PROSITE" id="PS50188">
    <property type="entry name" value="B302_SPRY"/>
    <property type="match status" value="1"/>
</dbReference>
<dbReference type="SUPFAM" id="SSF49899">
    <property type="entry name" value="Concanavalin A-like lectins/glucanases"/>
    <property type="match status" value="1"/>
</dbReference>
<dbReference type="Proteomes" id="UP001465755">
    <property type="component" value="Unassembled WGS sequence"/>
</dbReference>
<evidence type="ECO:0000256" key="2">
    <source>
        <dbReference type="ARBA" id="ARBA00023242"/>
    </source>
</evidence>
<dbReference type="PANTHER" id="PTHR10598:SF0">
    <property type="entry name" value="SET1_ASH2 HISTONE METHYLTRANSFERASE COMPLEX SUBUNIT ASH2"/>
    <property type="match status" value="1"/>
</dbReference>
<feature type="compositionally biased region" description="Polar residues" evidence="3">
    <location>
        <begin position="299"/>
        <end position="313"/>
    </location>
</feature>
<dbReference type="InterPro" id="IPR037353">
    <property type="entry name" value="ASH2"/>
</dbReference>
<dbReference type="CDD" id="cd12872">
    <property type="entry name" value="SPRY_Ash2"/>
    <property type="match status" value="1"/>
</dbReference>
<dbReference type="PANTHER" id="PTHR10598">
    <property type="entry name" value="SET1/ASH2 HISTONE METHYLTRANSFERASE COMPLEX SUBUNIT ASH2"/>
    <property type="match status" value="1"/>
</dbReference>
<comment type="subcellular location">
    <subcellularLocation>
        <location evidence="1">Nucleus</location>
    </subcellularLocation>
</comment>
<dbReference type="InterPro" id="IPR043136">
    <property type="entry name" value="B30.2/SPRY_sf"/>
</dbReference>
<dbReference type="Pfam" id="PF00622">
    <property type="entry name" value="SPRY"/>
    <property type="match status" value="1"/>
</dbReference>
<feature type="domain" description="B30.2/SPRY" evidence="4">
    <location>
        <begin position="56"/>
        <end position="240"/>
    </location>
</feature>
<feature type="region of interest" description="Disordered" evidence="3">
    <location>
        <begin position="282"/>
        <end position="348"/>
    </location>
</feature>
<dbReference type="EMBL" id="JALJOQ010000047">
    <property type="protein sequence ID" value="KAK9804956.1"/>
    <property type="molecule type" value="Genomic_DNA"/>
</dbReference>
<proteinExistence type="predicted"/>
<dbReference type="InterPro" id="IPR001870">
    <property type="entry name" value="B30.2/SPRY"/>
</dbReference>
<name>A0AAW1P646_9CHLO</name>
<keyword evidence="2" id="KW-0539">Nucleus</keyword>
<dbReference type="InterPro" id="IPR003877">
    <property type="entry name" value="SPRY_dom"/>
</dbReference>
<reference evidence="5 6" key="1">
    <citation type="journal article" date="2024" name="Nat. Commun.">
        <title>Phylogenomics reveals the evolutionary origins of lichenization in chlorophyte algae.</title>
        <authorList>
            <person name="Puginier C."/>
            <person name="Libourel C."/>
            <person name="Otte J."/>
            <person name="Skaloud P."/>
            <person name="Haon M."/>
            <person name="Grisel S."/>
            <person name="Petersen M."/>
            <person name="Berrin J.G."/>
            <person name="Delaux P.M."/>
            <person name="Dal Grande F."/>
            <person name="Keller J."/>
        </authorList>
    </citation>
    <scope>NUCLEOTIDE SEQUENCE [LARGE SCALE GENOMIC DNA]</scope>
    <source>
        <strain evidence="5 6">SAG 2036</strain>
    </source>
</reference>
<evidence type="ECO:0000259" key="4">
    <source>
        <dbReference type="PROSITE" id="PS50188"/>
    </source>
</evidence>
<comment type="caution">
    <text evidence="5">The sequence shown here is derived from an EMBL/GenBank/DDBJ whole genome shotgun (WGS) entry which is preliminary data.</text>
</comment>
<dbReference type="AlphaFoldDB" id="A0AAW1P646"/>
<feature type="compositionally biased region" description="Basic residues" evidence="3">
    <location>
        <begin position="38"/>
        <end position="49"/>
    </location>
</feature>
<dbReference type="GO" id="GO:0048188">
    <property type="term" value="C:Set1C/COMPASS complex"/>
    <property type="evidence" value="ECO:0007669"/>
    <property type="project" value="InterPro"/>
</dbReference>
<feature type="region of interest" description="Disordered" evidence="3">
    <location>
        <begin position="1"/>
        <end position="51"/>
    </location>
</feature>
<dbReference type="SMART" id="SM00449">
    <property type="entry name" value="SPRY"/>
    <property type="match status" value="1"/>
</dbReference>
<organism evidence="5 6">
    <name type="scientific">Symbiochloris irregularis</name>
    <dbReference type="NCBI Taxonomy" id="706552"/>
    <lineage>
        <taxon>Eukaryota</taxon>
        <taxon>Viridiplantae</taxon>
        <taxon>Chlorophyta</taxon>
        <taxon>core chlorophytes</taxon>
        <taxon>Trebouxiophyceae</taxon>
        <taxon>Trebouxiales</taxon>
        <taxon>Trebouxiaceae</taxon>
        <taxon>Symbiochloris</taxon>
    </lineage>
</organism>
<evidence type="ECO:0000313" key="5">
    <source>
        <dbReference type="EMBL" id="KAK9804956.1"/>
    </source>
</evidence>
<dbReference type="InterPro" id="IPR013320">
    <property type="entry name" value="ConA-like_dom_sf"/>
</dbReference>